<proteinExistence type="predicted"/>
<keyword evidence="2" id="KW-1185">Reference proteome</keyword>
<organism evidence="1 2">
    <name type="scientific">Microbotryum saponariae</name>
    <dbReference type="NCBI Taxonomy" id="289078"/>
    <lineage>
        <taxon>Eukaryota</taxon>
        <taxon>Fungi</taxon>
        <taxon>Dikarya</taxon>
        <taxon>Basidiomycota</taxon>
        <taxon>Pucciniomycotina</taxon>
        <taxon>Microbotryomycetes</taxon>
        <taxon>Microbotryales</taxon>
        <taxon>Microbotryaceae</taxon>
        <taxon>Microbotryum</taxon>
    </lineage>
</organism>
<accession>A0A2X0L792</accession>
<name>A0A2X0L792_9BASI</name>
<gene>
    <name evidence="1" type="ORF">BZ3500_MVSOF-1268-A1-R1_CHR9G10619</name>
</gene>
<dbReference type="Proteomes" id="UP000249723">
    <property type="component" value="Unassembled WGS sequence"/>
</dbReference>
<evidence type="ECO:0000313" key="1">
    <source>
        <dbReference type="EMBL" id="SDA00398.1"/>
    </source>
</evidence>
<protein>
    <submittedName>
        <fullName evidence="1">BZ3500_MvSof-1268-A1-R1_Chr9g10619 protein</fullName>
    </submittedName>
</protein>
<dbReference type="EMBL" id="FMWP01000107">
    <property type="protein sequence ID" value="SDA00398.1"/>
    <property type="molecule type" value="Genomic_DNA"/>
</dbReference>
<reference evidence="2" key="1">
    <citation type="submission" date="2016-10" db="EMBL/GenBank/DDBJ databases">
        <authorList>
            <person name="Jeantristanb JTB J.-T."/>
            <person name="Ricardo R."/>
        </authorList>
    </citation>
    <scope>NUCLEOTIDE SEQUENCE [LARGE SCALE GENOMIC DNA]</scope>
</reference>
<sequence>MTYDPDSPKIKVALGPIKHATVRISLHECLKPSPATSDMQAVSAMNTVRLSCYFLNFILPLI</sequence>
<evidence type="ECO:0000313" key="2">
    <source>
        <dbReference type="Proteomes" id="UP000249723"/>
    </source>
</evidence>
<dbReference type="AlphaFoldDB" id="A0A2X0L792"/>